<dbReference type="Gene3D" id="3.40.190.10">
    <property type="entry name" value="Periplasmic binding protein-like II"/>
    <property type="match status" value="1"/>
</dbReference>
<evidence type="ECO:0000256" key="1">
    <source>
        <dbReference type="ARBA" id="ARBA00008520"/>
    </source>
</evidence>
<evidence type="ECO:0000313" key="5">
    <source>
        <dbReference type="Proteomes" id="UP001304340"/>
    </source>
</evidence>
<comment type="similarity">
    <text evidence="1">Belongs to the bacterial solute-binding protein 1 family.</text>
</comment>
<dbReference type="PROSITE" id="PS51318">
    <property type="entry name" value="TAT"/>
    <property type="match status" value="1"/>
</dbReference>
<dbReference type="Pfam" id="PF13416">
    <property type="entry name" value="SBP_bac_8"/>
    <property type="match status" value="1"/>
</dbReference>
<proteinExistence type="inferred from homology"/>
<dbReference type="GO" id="GO:1901982">
    <property type="term" value="F:maltose binding"/>
    <property type="evidence" value="ECO:0007669"/>
    <property type="project" value="TreeGrafter"/>
</dbReference>
<dbReference type="AlphaFoldDB" id="A0AAF0Z775"/>
<dbReference type="EMBL" id="CP138359">
    <property type="protein sequence ID" value="WPF82166.1"/>
    <property type="molecule type" value="Genomic_DNA"/>
</dbReference>
<name>A0AAF0Z775_9MICO</name>
<dbReference type="GO" id="GO:0055052">
    <property type="term" value="C:ATP-binding cassette (ABC) transporter complex, substrate-binding subunit-containing"/>
    <property type="evidence" value="ECO:0007669"/>
    <property type="project" value="TreeGrafter"/>
</dbReference>
<dbReference type="GO" id="GO:0015768">
    <property type="term" value="P:maltose transport"/>
    <property type="evidence" value="ECO:0007669"/>
    <property type="project" value="TreeGrafter"/>
</dbReference>
<evidence type="ECO:0000256" key="3">
    <source>
        <dbReference type="ARBA" id="ARBA00022729"/>
    </source>
</evidence>
<gene>
    <name evidence="4" type="ORF">SANBI_003505</name>
</gene>
<dbReference type="PANTHER" id="PTHR30061">
    <property type="entry name" value="MALTOSE-BINDING PERIPLASMIC PROTEIN"/>
    <property type="match status" value="1"/>
</dbReference>
<keyword evidence="2" id="KW-0813">Transport</keyword>
<dbReference type="SUPFAM" id="SSF53850">
    <property type="entry name" value="Periplasmic binding protein-like II"/>
    <property type="match status" value="1"/>
</dbReference>
<keyword evidence="3" id="KW-0732">Signal</keyword>
<dbReference type="KEGG" id="sbil:SANBI_003505"/>
<evidence type="ECO:0000313" key="4">
    <source>
        <dbReference type="EMBL" id="WPF82166.1"/>
    </source>
</evidence>
<dbReference type="InterPro" id="IPR006059">
    <property type="entry name" value="SBP"/>
</dbReference>
<dbReference type="RefSeq" id="WP_319157340.1">
    <property type="nucleotide sequence ID" value="NZ_CP138359.1"/>
</dbReference>
<dbReference type="InterPro" id="IPR006311">
    <property type="entry name" value="TAT_signal"/>
</dbReference>
<dbReference type="Proteomes" id="UP001304340">
    <property type="component" value="Chromosome"/>
</dbReference>
<organism evidence="4 5">
    <name type="scientific">Sanguibacter biliveldensis</name>
    <dbReference type="NCBI Taxonomy" id="3030830"/>
    <lineage>
        <taxon>Bacteria</taxon>
        <taxon>Bacillati</taxon>
        <taxon>Actinomycetota</taxon>
        <taxon>Actinomycetes</taxon>
        <taxon>Micrococcales</taxon>
        <taxon>Sanguibacteraceae</taxon>
        <taxon>Sanguibacter</taxon>
    </lineage>
</organism>
<reference evidence="5" key="1">
    <citation type="submission" date="2023-11" db="EMBL/GenBank/DDBJ databases">
        <authorList>
            <person name="Helweg L.P."/>
            <person name="Kiel A."/>
            <person name="Hitz F."/>
            <person name="Ruckert-Reed C."/>
            <person name="Busche T."/>
            <person name="Kaltschmidt B."/>
            <person name="Kaltschmidt C."/>
        </authorList>
    </citation>
    <scope>NUCLEOTIDE SEQUENCE [LARGE SCALE GENOMIC DNA]</scope>
    <source>
        <strain evidence="5">4.1</strain>
    </source>
</reference>
<sequence>MSNRPAHLPRATHLPSTDQLTRRSMLRLMGLGAGAVTLGSLAACAPSSGTSPAPAATTGGAAEDFSFSSWSLSEENPKPVIEGLMSTFGADKGVTISPVSYPYNEYLNQLTLQTRGGQFSGAAQVDVAWLGSLAALGKLQDLSGLAEGRGYTDAALAASRYEGAQYGLPWTIGAIGLVTNTELLEKVGISEVPSGIEDFEAALLELKGIGGGVIPYAASTKVAQLKDILIWMQTFGSPLVEDGTVTIGDDASVEAVTWYKKLYDQGLIAPDVDRFDARALFSQGKAAIYDDAIVGRGAVVADSPDPDFESKLAPASRPVLAAGDDPRAFVWGHAVVVVDGPGAGTAAEFAQWITSDTTATTGFFDKLGLPPTTEAALTSEVVTNDTFTKDFGDKITATATTNPFWAFPQYAQVEAVIAEKVQAVLVGSSDAATAMREAGEQAQALLG</sequence>
<protein>
    <submittedName>
        <fullName evidence="4">Extracellular solute-binding protein</fullName>
    </submittedName>
</protein>
<dbReference type="GO" id="GO:0042956">
    <property type="term" value="P:maltodextrin transmembrane transport"/>
    <property type="evidence" value="ECO:0007669"/>
    <property type="project" value="TreeGrafter"/>
</dbReference>
<keyword evidence="5" id="KW-1185">Reference proteome</keyword>
<accession>A0AAF0Z775</accession>
<evidence type="ECO:0000256" key="2">
    <source>
        <dbReference type="ARBA" id="ARBA00022448"/>
    </source>
</evidence>
<dbReference type="PANTHER" id="PTHR30061:SF50">
    <property type="entry name" value="MALTOSE_MALTODEXTRIN-BINDING PERIPLASMIC PROTEIN"/>
    <property type="match status" value="1"/>
</dbReference>